<reference evidence="4 5" key="1">
    <citation type="submission" date="2024-05" db="EMBL/GenBank/DDBJ databases">
        <title>Haplotype-resolved chromosome-level genome assembly of Huyou (Citrus changshanensis).</title>
        <authorList>
            <person name="Miao C."/>
            <person name="Chen W."/>
            <person name="Wu Y."/>
            <person name="Wang L."/>
            <person name="Zhao S."/>
            <person name="Grierson D."/>
            <person name="Xu C."/>
            <person name="Chen K."/>
        </authorList>
    </citation>
    <scope>NUCLEOTIDE SEQUENCE [LARGE SCALE GENOMIC DNA]</scope>
    <source>
        <strain evidence="4">01-14</strain>
        <tissue evidence="4">Leaf</tissue>
    </source>
</reference>
<comment type="function">
    <text evidence="1">May act as a substrate-specific adapter of an E3 ubiquitin-protein ligase complex (CUL3-RBX1-BTB) which mediates the ubiquitination and subsequent proteasomal degradation of target proteins.</text>
</comment>
<evidence type="ECO:0000259" key="3">
    <source>
        <dbReference type="Pfam" id="PF00651"/>
    </source>
</evidence>
<evidence type="ECO:0000256" key="2">
    <source>
        <dbReference type="ARBA" id="ARBA00004906"/>
    </source>
</evidence>
<dbReference type="InterPro" id="IPR044784">
    <property type="entry name" value="At1g01640-like"/>
</dbReference>
<dbReference type="InterPro" id="IPR000210">
    <property type="entry name" value="BTB/POZ_dom"/>
</dbReference>
<accession>A0AAP0LXR6</accession>
<name>A0AAP0LXR6_9ROSI</name>
<dbReference type="SUPFAM" id="SSF54695">
    <property type="entry name" value="POZ domain"/>
    <property type="match status" value="1"/>
</dbReference>
<comment type="pathway">
    <text evidence="2">Protein modification; protein ubiquitination.</text>
</comment>
<dbReference type="PANTHER" id="PTHR47274:SF1">
    <property type="entry name" value="BTB_POZ DOMAIN CONTAINING PROTEIN, EXPRESSED"/>
    <property type="match status" value="1"/>
</dbReference>
<keyword evidence="5" id="KW-1185">Reference proteome</keyword>
<organism evidence="4 5">
    <name type="scientific">Citrus x changshan-huyou</name>
    <dbReference type="NCBI Taxonomy" id="2935761"/>
    <lineage>
        <taxon>Eukaryota</taxon>
        <taxon>Viridiplantae</taxon>
        <taxon>Streptophyta</taxon>
        <taxon>Embryophyta</taxon>
        <taxon>Tracheophyta</taxon>
        <taxon>Spermatophyta</taxon>
        <taxon>Magnoliopsida</taxon>
        <taxon>eudicotyledons</taxon>
        <taxon>Gunneridae</taxon>
        <taxon>Pentapetalae</taxon>
        <taxon>rosids</taxon>
        <taxon>malvids</taxon>
        <taxon>Sapindales</taxon>
        <taxon>Rutaceae</taxon>
        <taxon>Aurantioideae</taxon>
        <taxon>Citrus</taxon>
    </lineage>
</organism>
<dbReference type="InterPro" id="IPR011333">
    <property type="entry name" value="SKP1/BTB/POZ_sf"/>
</dbReference>
<evidence type="ECO:0000313" key="4">
    <source>
        <dbReference type="EMBL" id="KAK9186879.1"/>
    </source>
</evidence>
<gene>
    <name evidence="4" type="ORF">WN944_018268</name>
</gene>
<dbReference type="EMBL" id="JBCGBO010000007">
    <property type="protein sequence ID" value="KAK9186879.1"/>
    <property type="molecule type" value="Genomic_DNA"/>
</dbReference>
<dbReference type="PANTHER" id="PTHR47274">
    <property type="entry name" value="BTB/POZ DOMAIN CONTAINING PROTEIN, EXPRESSED-RELATED"/>
    <property type="match status" value="1"/>
</dbReference>
<feature type="domain" description="BTB" evidence="3">
    <location>
        <begin position="56"/>
        <end position="109"/>
    </location>
</feature>
<dbReference type="Pfam" id="PF00651">
    <property type="entry name" value="BTB"/>
    <property type="match status" value="1"/>
</dbReference>
<evidence type="ECO:0000256" key="1">
    <source>
        <dbReference type="ARBA" id="ARBA00002668"/>
    </source>
</evidence>
<dbReference type="Proteomes" id="UP001428341">
    <property type="component" value="Unassembled WGS sequence"/>
</dbReference>
<sequence length="124" mass="14795">MYGAEEKRNTYKNATKVRIFFFQFPNLYAARSNILDQPNERKARLCEAVPCESETMELGLRHEELEPLLDFLYTGSLPWEKMEKHIHRLFSLAYSYEILYLWEFCARHILLSLTPSNALHFFEL</sequence>
<comment type="caution">
    <text evidence="4">The sequence shown here is derived from an EMBL/GenBank/DDBJ whole genome shotgun (WGS) entry which is preliminary data.</text>
</comment>
<dbReference type="Gene3D" id="3.30.710.10">
    <property type="entry name" value="Potassium Channel Kv1.1, Chain A"/>
    <property type="match status" value="1"/>
</dbReference>
<proteinExistence type="predicted"/>
<protein>
    <recommendedName>
        <fullName evidence="3">BTB domain-containing protein</fullName>
    </recommendedName>
</protein>
<dbReference type="AlphaFoldDB" id="A0AAP0LXR6"/>
<evidence type="ECO:0000313" key="5">
    <source>
        <dbReference type="Proteomes" id="UP001428341"/>
    </source>
</evidence>